<accession>A0A419SVU2</accession>
<dbReference type="PANTHER" id="PTHR46638">
    <property type="entry name" value="CORRINOID ADENOSYLTRANSFERASE"/>
    <property type="match status" value="1"/>
</dbReference>
<dbReference type="Gene3D" id="3.40.50.300">
    <property type="entry name" value="P-loop containing nucleotide triphosphate hydrolases"/>
    <property type="match status" value="1"/>
</dbReference>
<gene>
    <name evidence="1" type="ORF">BET01_08315</name>
</gene>
<dbReference type="GO" id="GO:0009236">
    <property type="term" value="P:cobalamin biosynthetic process"/>
    <property type="evidence" value="ECO:0007669"/>
    <property type="project" value="InterPro"/>
</dbReference>
<dbReference type="GO" id="GO:0008817">
    <property type="term" value="F:corrinoid adenosyltransferase activity"/>
    <property type="evidence" value="ECO:0007669"/>
    <property type="project" value="InterPro"/>
</dbReference>
<dbReference type="InterPro" id="IPR027417">
    <property type="entry name" value="P-loop_NTPase"/>
</dbReference>
<dbReference type="PANTHER" id="PTHR46638:SF1">
    <property type="entry name" value="CORRINOID ADENOSYLTRANSFERASE"/>
    <property type="match status" value="1"/>
</dbReference>
<dbReference type="RefSeq" id="WP_120198179.1">
    <property type="nucleotide sequence ID" value="NZ_MCIA01000032.1"/>
</dbReference>
<evidence type="ECO:0000313" key="2">
    <source>
        <dbReference type="Proteomes" id="UP000284277"/>
    </source>
</evidence>
<dbReference type="EMBL" id="MCIA01000032">
    <property type="protein sequence ID" value="RKD29344.1"/>
    <property type="molecule type" value="Genomic_DNA"/>
</dbReference>
<sequence>MNRGTIQVICGEGKGKTTAAFGMGIEALMKNRNVIIIQFLKGCTGRGSLDIIKRLEPELKIFRFEKCDGLFENLSKEEQEEEQMNIRNGLNFARKVVSTGECDLLILDEILGILDQNIIEAQELIRLLQSKVDDMEVVLTGKVFSKEIEPYVDSILEINHVKVDNTKQ</sequence>
<comment type="caution">
    <text evidence="1">The sequence shown here is derived from an EMBL/GenBank/DDBJ whole genome shotgun (WGS) entry which is preliminary data.</text>
</comment>
<dbReference type="Proteomes" id="UP000284277">
    <property type="component" value="Unassembled WGS sequence"/>
</dbReference>
<evidence type="ECO:0000313" key="1">
    <source>
        <dbReference type="EMBL" id="RKD29344.1"/>
    </source>
</evidence>
<dbReference type="AlphaFoldDB" id="A0A419SVU2"/>
<dbReference type="SUPFAM" id="SSF52540">
    <property type="entry name" value="P-loop containing nucleoside triphosphate hydrolases"/>
    <property type="match status" value="1"/>
</dbReference>
<reference evidence="1 2" key="1">
    <citation type="submission" date="2016-08" db="EMBL/GenBank/DDBJ databases">
        <title>A new outlook on sporulation: Clostridium algidixylanolyticum.</title>
        <authorList>
            <person name="Poppleton D.I."/>
            <person name="Gribaldo S."/>
        </authorList>
    </citation>
    <scope>NUCLEOTIDE SEQUENCE [LARGE SCALE GENOMIC DNA]</scope>
    <source>
        <strain evidence="1 2">SPL73</strain>
    </source>
</reference>
<dbReference type="InterPro" id="IPR003724">
    <property type="entry name" value="CblAdoTrfase_CobA"/>
</dbReference>
<dbReference type="OrthoDB" id="9810309at2"/>
<dbReference type="GO" id="GO:0005524">
    <property type="term" value="F:ATP binding"/>
    <property type="evidence" value="ECO:0007669"/>
    <property type="project" value="InterPro"/>
</dbReference>
<keyword evidence="2" id="KW-1185">Reference proteome</keyword>
<keyword evidence="1" id="KW-0808">Transferase</keyword>
<protein>
    <submittedName>
        <fullName evidence="1">Cob(I)yrinic acid a c-diamide adenosyltransferase</fullName>
    </submittedName>
</protein>
<proteinExistence type="predicted"/>
<dbReference type="PIRSF" id="PIRSF015617">
    <property type="entry name" value="Adensltrnsf_CobA"/>
    <property type="match status" value="1"/>
</dbReference>
<name>A0A419SVU2_9FIRM</name>
<organism evidence="1 2">
    <name type="scientific">Lacrimispora algidixylanolytica</name>
    <dbReference type="NCBI Taxonomy" id="94868"/>
    <lineage>
        <taxon>Bacteria</taxon>
        <taxon>Bacillati</taxon>
        <taxon>Bacillota</taxon>
        <taxon>Clostridia</taxon>
        <taxon>Lachnospirales</taxon>
        <taxon>Lachnospiraceae</taxon>
        <taxon>Lacrimispora</taxon>
    </lineage>
</organism>
<dbReference type="Pfam" id="PF02572">
    <property type="entry name" value="CobA_CobO_BtuR"/>
    <property type="match status" value="1"/>
</dbReference>